<accession>A0A2T5MEU7</accession>
<sequence length="66" mass="7653">MTEEQRRMAIFEAAARRGGSHWTHGGVIGRLHRVTMQRSLFLALHPMALRRWREISANTPLPKVMM</sequence>
<organism evidence="1 2">
    <name type="scientific">Stenotrophobium rhamnosiphilum</name>
    <dbReference type="NCBI Taxonomy" id="2029166"/>
    <lineage>
        <taxon>Bacteria</taxon>
        <taxon>Pseudomonadati</taxon>
        <taxon>Pseudomonadota</taxon>
        <taxon>Gammaproteobacteria</taxon>
        <taxon>Nevskiales</taxon>
        <taxon>Nevskiaceae</taxon>
        <taxon>Stenotrophobium</taxon>
    </lineage>
</organism>
<dbReference type="Proteomes" id="UP000244248">
    <property type="component" value="Unassembled WGS sequence"/>
</dbReference>
<dbReference type="EMBL" id="QANS01000004">
    <property type="protein sequence ID" value="PTU31092.1"/>
    <property type="molecule type" value="Genomic_DNA"/>
</dbReference>
<gene>
    <name evidence="1" type="ORF">CJD38_12430</name>
</gene>
<reference evidence="1 2" key="1">
    <citation type="submission" date="2018-04" db="EMBL/GenBank/DDBJ databases">
        <title>Novel species isolated from glacier.</title>
        <authorList>
            <person name="Liu Q."/>
            <person name="Xin Y.-H."/>
        </authorList>
    </citation>
    <scope>NUCLEOTIDE SEQUENCE [LARGE SCALE GENOMIC DNA]</scope>
    <source>
        <strain evidence="1 2">GT1R17</strain>
    </source>
</reference>
<proteinExistence type="predicted"/>
<protein>
    <submittedName>
        <fullName evidence="1">Uncharacterized protein</fullName>
    </submittedName>
</protein>
<evidence type="ECO:0000313" key="1">
    <source>
        <dbReference type="EMBL" id="PTU31092.1"/>
    </source>
</evidence>
<dbReference type="AlphaFoldDB" id="A0A2T5MEU7"/>
<comment type="caution">
    <text evidence="1">The sequence shown here is derived from an EMBL/GenBank/DDBJ whole genome shotgun (WGS) entry which is preliminary data.</text>
</comment>
<name>A0A2T5MEU7_9GAMM</name>
<evidence type="ECO:0000313" key="2">
    <source>
        <dbReference type="Proteomes" id="UP000244248"/>
    </source>
</evidence>
<keyword evidence="2" id="KW-1185">Reference proteome</keyword>